<dbReference type="STRING" id="106549.A0A540NC71"/>
<evidence type="ECO:0000313" key="2">
    <source>
        <dbReference type="EMBL" id="TQE08636.1"/>
    </source>
</evidence>
<gene>
    <name evidence="2" type="ORF">C1H46_005728</name>
</gene>
<keyword evidence="3" id="KW-1185">Reference proteome</keyword>
<evidence type="ECO:0008006" key="4">
    <source>
        <dbReference type="Google" id="ProtNLM"/>
    </source>
</evidence>
<dbReference type="Gene3D" id="3.40.1110.10">
    <property type="entry name" value="Calcium-transporting ATPase, cytoplasmic domain N"/>
    <property type="match status" value="1"/>
</dbReference>
<protein>
    <recommendedName>
        <fullName evidence="4">HMA domain-containing protein</fullName>
    </recommendedName>
</protein>
<sequence>MKEFCAVSIATEANSEHPIAKLVVEHVKRLLKTFGSTEHVMEAKDFEVHTGAGVSGRVGYKMVLVGNKRVMRIIMSRLFLRLRNMFRNRARTCVLVAIDGKIALIFTQ</sequence>
<organism evidence="2 3">
    <name type="scientific">Malus baccata</name>
    <name type="common">Siberian crab apple</name>
    <name type="synonym">Pyrus baccata</name>
    <dbReference type="NCBI Taxonomy" id="106549"/>
    <lineage>
        <taxon>Eukaryota</taxon>
        <taxon>Viridiplantae</taxon>
        <taxon>Streptophyta</taxon>
        <taxon>Embryophyta</taxon>
        <taxon>Tracheophyta</taxon>
        <taxon>Spermatophyta</taxon>
        <taxon>Magnoliopsida</taxon>
        <taxon>eudicotyledons</taxon>
        <taxon>Gunneridae</taxon>
        <taxon>Pentapetalae</taxon>
        <taxon>rosids</taxon>
        <taxon>fabids</taxon>
        <taxon>Rosales</taxon>
        <taxon>Rosaceae</taxon>
        <taxon>Amygdaloideae</taxon>
        <taxon>Maleae</taxon>
        <taxon>Malus</taxon>
    </lineage>
</organism>
<reference evidence="2 3" key="1">
    <citation type="journal article" date="2019" name="G3 (Bethesda)">
        <title>Sequencing of a Wild Apple (Malus baccata) Genome Unravels the Differences Between Cultivated and Wild Apple Species Regarding Disease Resistance and Cold Tolerance.</title>
        <authorList>
            <person name="Chen X."/>
        </authorList>
    </citation>
    <scope>NUCLEOTIDE SEQUENCE [LARGE SCALE GENOMIC DNA]</scope>
    <source>
        <strain evidence="3">cv. Shandingzi</strain>
        <tissue evidence="2">Leaves</tissue>
    </source>
</reference>
<dbReference type="Proteomes" id="UP000315295">
    <property type="component" value="Unassembled WGS sequence"/>
</dbReference>
<dbReference type="GO" id="GO:0000166">
    <property type="term" value="F:nucleotide binding"/>
    <property type="evidence" value="ECO:0007669"/>
    <property type="project" value="InterPro"/>
</dbReference>
<dbReference type="EMBL" id="VIEB01000068">
    <property type="protein sequence ID" value="TQE08636.1"/>
    <property type="molecule type" value="Genomic_DNA"/>
</dbReference>
<dbReference type="PANTHER" id="PTHR46594:SF2">
    <property type="entry name" value="COPPER-TRANSPORTING ATPASE HMA4"/>
    <property type="match status" value="1"/>
</dbReference>
<dbReference type="SUPFAM" id="SSF81660">
    <property type="entry name" value="Metal cation-transporting ATPase, ATP-binding domain N"/>
    <property type="match status" value="1"/>
</dbReference>
<dbReference type="GO" id="GO:0046872">
    <property type="term" value="F:metal ion binding"/>
    <property type="evidence" value="ECO:0007669"/>
    <property type="project" value="UniProtKB-KW"/>
</dbReference>
<proteinExistence type="predicted"/>
<dbReference type="PANTHER" id="PTHR46594">
    <property type="entry name" value="P-TYPE CATION-TRANSPORTING ATPASE"/>
    <property type="match status" value="1"/>
</dbReference>
<evidence type="ECO:0000256" key="1">
    <source>
        <dbReference type="ARBA" id="ARBA00022723"/>
    </source>
</evidence>
<evidence type="ECO:0000313" key="3">
    <source>
        <dbReference type="Proteomes" id="UP000315295"/>
    </source>
</evidence>
<name>A0A540NC71_MALBA</name>
<comment type="caution">
    <text evidence="2">The sequence shown here is derived from an EMBL/GenBank/DDBJ whole genome shotgun (WGS) entry which is preliminary data.</text>
</comment>
<dbReference type="InterPro" id="IPR023299">
    <property type="entry name" value="ATPase_P-typ_cyto_dom_N"/>
</dbReference>
<accession>A0A540NC71</accession>
<keyword evidence="1" id="KW-0479">Metal-binding</keyword>
<dbReference type="AlphaFoldDB" id="A0A540NC71"/>